<dbReference type="Pfam" id="PF13442">
    <property type="entry name" value="Cytochrome_CBB3"/>
    <property type="match status" value="1"/>
</dbReference>
<evidence type="ECO:0000256" key="2">
    <source>
        <dbReference type="ARBA" id="ARBA00022617"/>
    </source>
</evidence>
<keyword evidence="3 6" id="KW-0479">Metal-binding</keyword>
<dbReference type="PANTHER" id="PTHR40942:SF2">
    <property type="entry name" value="CYTOCHROME-RELATED"/>
    <property type="match status" value="1"/>
</dbReference>
<evidence type="ECO:0000256" key="6">
    <source>
        <dbReference type="PROSITE-ProRule" id="PRU00433"/>
    </source>
</evidence>
<evidence type="ECO:0000313" key="10">
    <source>
        <dbReference type="Proteomes" id="UP000441399"/>
    </source>
</evidence>
<dbReference type="Proteomes" id="UP000441399">
    <property type="component" value="Unassembled WGS sequence"/>
</dbReference>
<dbReference type="InterPro" id="IPR009056">
    <property type="entry name" value="Cyt_c-like_dom"/>
</dbReference>
<feature type="domain" description="Cytochrome c" evidence="8">
    <location>
        <begin position="19"/>
        <end position="99"/>
    </location>
</feature>
<reference evidence="9 10" key="1">
    <citation type="submission" date="2019-11" db="EMBL/GenBank/DDBJ databases">
        <authorList>
            <person name="Holert J."/>
        </authorList>
    </citation>
    <scope>NUCLEOTIDE SEQUENCE [LARGE SCALE GENOMIC DNA]</scope>
    <source>
        <strain evidence="9">SB11_3</strain>
    </source>
</reference>
<evidence type="ECO:0000259" key="8">
    <source>
        <dbReference type="PROSITE" id="PS51007"/>
    </source>
</evidence>
<feature type="chain" id="PRO_5025022372" evidence="7">
    <location>
        <begin position="20"/>
        <end position="99"/>
    </location>
</feature>
<dbReference type="GO" id="GO:0020037">
    <property type="term" value="F:heme binding"/>
    <property type="evidence" value="ECO:0007669"/>
    <property type="project" value="InterPro"/>
</dbReference>
<dbReference type="Gene3D" id="1.10.760.10">
    <property type="entry name" value="Cytochrome c-like domain"/>
    <property type="match status" value="1"/>
</dbReference>
<evidence type="ECO:0000256" key="7">
    <source>
        <dbReference type="SAM" id="SignalP"/>
    </source>
</evidence>
<protein>
    <submittedName>
        <fullName evidence="9">Cytochrome c5</fullName>
    </submittedName>
</protein>
<dbReference type="InterPro" id="IPR036909">
    <property type="entry name" value="Cyt_c-like_dom_sf"/>
</dbReference>
<sequence length="99" mass="10445">MKKLLMVLSVAAASLSAQAETRDIQGIYNRTCIACHASGAAGAPKTADAVAWKPRLEKGMDTLVKNAKNGIGAMPPKGLCMDCTDAEFKGLIEYMSKAK</sequence>
<keyword evidence="7" id="KW-0732">Signal</keyword>
<name>A0A5S9QEE7_9GAMM</name>
<gene>
    <name evidence="9" type="ORF">OPDIPICF_01833</name>
</gene>
<dbReference type="GO" id="GO:0005506">
    <property type="term" value="F:iron ion binding"/>
    <property type="evidence" value="ECO:0007669"/>
    <property type="project" value="InterPro"/>
</dbReference>
<organism evidence="9 10">
    <name type="scientific">BD1-7 clade bacterium</name>
    <dbReference type="NCBI Taxonomy" id="2029982"/>
    <lineage>
        <taxon>Bacteria</taxon>
        <taxon>Pseudomonadati</taxon>
        <taxon>Pseudomonadota</taxon>
        <taxon>Gammaproteobacteria</taxon>
        <taxon>Cellvibrionales</taxon>
        <taxon>Spongiibacteraceae</taxon>
        <taxon>BD1-7 clade</taxon>
    </lineage>
</organism>
<dbReference type="PROSITE" id="PS51007">
    <property type="entry name" value="CYTC"/>
    <property type="match status" value="1"/>
</dbReference>
<keyword evidence="2 6" id="KW-0349">Heme</keyword>
<keyword evidence="10" id="KW-1185">Reference proteome</keyword>
<dbReference type="OrthoDB" id="9814708at2"/>
<keyword evidence="1" id="KW-0813">Transport</keyword>
<dbReference type="EMBL" id="CACSIO010000023">
    <property type="protein sequence ID" value="CAA0116259.1"/>
    <property type="molecule type" value="Genomic_DNA"/>
</dbReference>
<evidence type="ECO:0000313" key="9">
    <source>
        <dbReference type="EMBL" id="CAA0116259.1"/>
    </source>
</evidence>
<dbReference type="AlphaFoldDB" id="A0A5S9QEE7"/>
<dbReference type="GO" id="GO:0009055">
    <property type="term" value="F:electron transfer activity"/>
    <property type="evidence" value="ECO:0007669"/>
    <property type="project" value="InterPro"/>
</dbReference>
<dbReference type="PANTHER" id="PTHR40942">
    <property type="match status" value="1"/>
</dbReference>
<evidence type="ECO:0000256" key="4">
    <source>
        <dbReference type="ARBA" id="ARBA00022982"/>
    </source>
</evidence>
<dbReference type="InterPro" id="IPR002323">
    <property type="entry name" value="Cyt_CIE"/>
</dbReference>
<accession>A0A5S9QEE7</accession>
<proteinExistence type="predicted"/>
<dbReference type="PRINTS" id="PR00607">
    <property type="entry name" value="CYTCHROMECIE"/>
</dbReference>
<evidence type="ECO:0000256" key="5">
    <source>
        <dbReference type="ARBA" id="ARBA00023004"/>
    </source>
</evidence>
<evidence type="ECO:0000256" key="3">
    <source>
        <dbReference type="ARBA" id="ARBA00022723"/>
    </source>
</evidence>
<keyword evidence="4" id="KW-0249">Electron transport</keyword>
<dbReference type="SUPFAM" id="SSF46626">
    <property type="entry name" value="Cytochrome c"/>
    <property type="match status" value="1"/>
</dbReference>
<evidence type="ECO:0000256" key="1">
    <source>
        <dbReference type="ARBA" id="ARBA00022448"/>
    </source>
</evidence>
<feature type="signal peptide" evidence="7">
    <location>
        <begin position="1"/>
        <end position="19"/>
    </location>
</feature>
<keyword evidence="5 6" id="KW-0408">Iron</keyword>